<protein>
    <submittedName>
        <fullName evidence="2">IS801, transposase</fullName>
    </submittedName>
</protein>
<dbReference type="EMBL" id="ODAM01000171">
    <property type="protein sequence ID" value="SOQ16048.1"/>
    <property type="molecule type" value="Genomic_DNA"/>
</dbReference>
<evidence type="ECO:0000259" key="1">
    <source>
        <dbReference type="Pfam" id="PF04986"/>
    </source>
</evidence>
<dbReference type="GO" id="GO:0006313">
    <property type="term" value="P:DNA transposition"/>
    <property type="evidence" value="ECO:0007669"/>
    <property type="project" value="InterPro"/>
</dbReference>
<comment type="caution">
    <text evidence="2">The sequence shown here is derived from an EMBL/GenBank/DDBJ whole genome shotgun (WGS) entry which is preliminary data.</text>
</comment>
<dbReference type="GO" id="GO:0003677">
    <property type="term" value="F:DNA binding"/>
    <property type="evidence" value="ECO:0007669"/>
    <property type="project" value="InterPro"/>
</dbReference>
<name>A0AB38EPA9_9PSED</name>
<dbReference type="Pfam" id="PF04986">
    <property type="entry name" value="Y2_Tnp"/>
    <property type="match status" value="1"/>
</dbReference>
<dbReference type="Proteomes" id="UP000237580">
    <property type="component" value="Unassembled WGS sequence"/>
</dbReference>
<organism evidence="2 3">
    <name type="scientific">Pseudomonas syringae pv. persicae</name>
    <dbReference type="NCBI Taxonomy" id="237306"/>
    <lineage>
        <taxon>Bacteria</taxon>
        <taxon>Pseudomonadati</taxon>
        <taxon>Pseudomonadota</taxon>
        <taxon>Gammaproteobacteria</taxon>
        <taxon>Pseudomonadales</taxon>
        <taxon>Pseudomonadaceae</taxon>
        <taxon>Pseudomonas</taxon>
    </lineage>
</organism>
<evidence type="ECO:0000313" key="3">
    <source>
        <dbReference type="Proteomes" id="UP000237580"/>
    </source>
</evidence>
<proteinExistence type="predicted"/>
<gene>
    <name evidence="2" type="ORF">NCPPB2254_05738</name>
</gene>
<dbReference type="AlphaFoldDB" id="A0AB38EPA9"/>
<accession>A0AB38EPA9</accession>
<dbReference type="GO" id="GO:0004803">
    <property type="term" value="F:transposase activity"/>
    <property type="evidence" value="ECO:0007669"/>
    <property type="project" value="InterPro"/>
</dbReference>
<dbReference type="InterPro" id="IPR007069">
    <property type="entry name" value="Transposase_32"/>
</dbReference>
<dbReference type="PANTHER" id="PTHR37023">
    <property type="entry name" value="TRANSPOSASE"/>
    <property type="match status" value="1"/>
</dbReference>
<evidence type="ECO:0000313" key="2">
    <source>
        <dbReference type="EMBL" id="SOQ16048.1"/>
    </source>
</evidence>
<dbReference type="PANTHER" id="PTHR37023:SF1">
    <property type="entry name" value="ISSOD25 TRANSPOSASE TNPA_ISSOD25"/>
    <property type="match status" value="1"/>
</dbReference>
<sequence>MGCNGTENGGRGSLKRRGLRVGIFGALHTYGRRLNWHPHVHLSVTAGGLDEQGVWKNLSFHKEALRRRWMWLVRDYLLGQPLSQLTMPPPLAHILCESDWRRLILTAGGQHWHIHLSKKTENGRKTVNYLGRYLKNRRSRAVVWRITPPEPR</sequence>
<reference evidence="2 3" key="1">
    <citation type="submission" date="2017-11" db="EMBL/GenBank/DDBJ databases">
        <authorList>
            <person name="Blom J."/>
        </authorList>
    </citation>
    <scope>NUCLEOTIDE SEQUENCE [LARGE SCALE GENOMIC DNA]</scope>
    <source>
        <strain evidence="2">NCPPB 2254</strain>
    </source>
</reference>
<feature type="domain" description="Transposase IS801/IS1294" evidence="1">
    <location>
        <begin position="22"/>
        <end position="135"/>
    </location>
</feature>